<reference evidence="1" key="1">
    <citation type="submission" date="2016-10" db="EMBL/GenBank/DDBJ databases">
        <authorList>
            <person name="de Groot N.N."/>
        </authorList>
    </citation>
    <scope>NUCLEOTIDE SEQUENCE</scope>
</reference>
<protein>
    <submittedName>
        <fullName evidence="1">Uncharacterized protein</fullName>
    </submittedName>
</protein>
<evidence type="ECO:0000313" key="1">
    <source>
        <dbReference type="EMBL" id="SFV87235.1"/>
    </source>
</evidence>
<dbReference type="EMBL" id="FPHY01000173">
    <property type="protein sequence ID" value="SFV87235.1"/>
    <property type="molecule type" value="Genomic_DNA"/>
</dbReference>
<organism evidence="1">
    <name type="scientific">hydrothermal vent metagenome</name>
    <dbReference type="NCBI Taxonomy" id="652676"/>
    <lineage>
        <taxon>unclassified sequences</taxon>
        <taxon>metagenomes</taxon>
        <taxon>ecological metagenomes</taxon>
    </lineage>
</organism>
<accession>A0A1W1DZW1</accession>
<proteinExistence type="predicted"/>
<gene>
    <name evidence="1" type="ORF">MNB_SUP05-SYMBIONT-4-579</name>
</gene>
<sequence length="54" mass="6206">MPLIECERCIIPFLKNNNTKALIIVRFSVLKKPRIAISILDFLSTLKQTIISTF</sequence>
<dbReference type="AlphaFoldDB" id="A0A1W1DZW1"/>
<name>A0A1W1DZW1_9ZZZZ</name>